<dbReference type="InterPro" id="IPR038765">
    <property type="entry name" value="Papain-like_cys_pep_sf"/>
</dbReference>
<dbReference type="EMBL" id="BLPG01000001">
    <property type="protein sequence ID" value="GFJ92483.1"/>
    <property type="molecule type" value="Genomic_DNA"/>
</dbReference>
<dbReference type="PROSITE" id="PS51935">
    <property type="entry name" value="NLPC_P60"/>
    <property type="match status" value="1"/>
</dbReference>
<evidence type="ECO:0000256" key="3">
    <source>
        <dbReference type="ARBA" id="ARBA00022801"/>
    </source>
</evidence>
<sequence length="176" mass="18096">MSRVDDVIAAATAEIGKPYNFGDEGPNSFDCSGLMQWVYARVGIKLPRTAREQQAALPPVKDPLPGDLVFWGRPATHVGLVIGGGKMIAAPHAGARVRVQDIYGTPASYARVQGLGTALAPVTGAVGALGGTVQDWLDGIRAGALELTVAAAGLALVGWGLWRMTGPGRADRGGGP</sequence>
<comment type="caution">
    <text evidence="6">The sequence shown here is derived from an EMBL/GenBank/DDBJ whole genome shotgun (WGS) entry which is preliminary data.</text>
</comment>
<keyword evidence="4" id="KW-0788">Thiol protease</keyword>
<dbReference type="PANTHER" id="PTHR47359:SF3">
    <property type="entry name" value="NLP_P60 DOMAIN-CONTAINING PROTEIN-RELATED"/>
    <property type="match status" value="1"/>
</dbReference>
<evidence type="ECO:0000313" key="6">
    <source>
        <dbReference type="EMBL" id="GFJ92483.1"/>
    </source>
</evidence>
<evidence type="ECO:0000313" key="7">
    <source>
        <dbReference type="Proteomes" id="UP000482960"/>
    </source>
</evidence>
<dbReference type="GO" id="GO:0008234">
    <property type="term" value="F:cysteine-type peptidase activity"/>
    <property type="evidence" value="ECO:0007669"/>
    <property type="project" value="UniProtKB-KW"/>
</dbReference>
<comment type="similarity">
    <text evidence="1">Belongs to the peptidase C40 family.</text>
</comment>
<evidence type="ECO:0000256" key="2">
    <source>
        <dbReference type="ARBA" id="ARBA00022670"/>
    </source>
</evidence>
<dbReference type="GO" id="GO:0006508">
    <property type="term" value="P:proteolysis"/>
    <property type="evidence" value="ECO:0007669"/>
    <property type="project" value="UniProtKB-KW"/>
</dbReference>
<dbReference type="Gene3D" id="3.90.1720.10">
    <property type="entry name" value="endopeptidase domain like (from Nostoc punctiforme)"/>
    <property type="match status" value="1"/>
</dbReference>
<evidence type="ECO:0000259" key="5">
    <source>
        <dbReference type="PROSITE" id="PS51935"/>
    </source>
</evidence>
<organism evidence="6 7">
    <name type="scientific">Phytohabitans rumicis</name>
    <dbReference type="NCBI Taxonomy" id="1076125"/>
    <lineage>
        <taxon>Bacteria</taxon>
        <taxon>Bacillati</taxon>
        <taxon>Actinomycetota</taxon>
        <taxon>Actinomycetes</taxon>
        <taxon>Micromonosporales</taxon>
        <taxon>Micromonosporaceae</taxon>
    </lineage>
</organism>
<dbReference type="Proteomes" id="UP000482960">
    <property type="component" value="Unassembled WGS sequence"/>
</dbReference>
<gene>
    <name evidence="6" type="ORF">Prum_061250</name>
</gene>
<proteinExistence type="inferred from homology"/>
<dbReference type="InterPro" id="IPR051794">
    <property type="entry name" value="PG_Endopeptidase_C40"/>
</dbReference>
<reference evidence="6 7" key="2">
    <citation type="submission" date="2020-03" db="EMBL/GenBank/DDBJ databases">
        <authorList>
            <person name="Ichikawa N."/>
            <person name="Kimura A."/>
            <person name="Kitahashi Y."/>
            <person name="Uohara A."/>
        </authorList>
    </citation>
    <scope>NUCLEOTIDE SEQUENCE [LARGE SCALE GENOMIC DNA]</scope>
    <source>
        <strain evidence="6 7">NBRC 108638</strain>
    </source>
</reference>
<protein>
    <recommendedName>
        <fullName evidence="5">NlpC/P60 domain-containing protein</fullName>
    </recommendedName>
</protein>
<reference evidence="6 7" key="1">
    <citation type="submission" date="2020-03" db="EMBL/GenBank/DDBJ databases">
        <title>Whole genome shotgun sequence of Phytohabitans rumicis NBRC 108638.</title>
        <authorList>
            <person name="Komaki H."/>
            <person name="Tamura T."/>
        </authorList>
    </citation>
    <scope>NUCLEOTIDE SEQUENCE [LARGE SCALE GENOMIC DNA]</scope>
    <source>
        <strain evidence="6 7">NBRC 108638</strain>
    </source>
</reference>
<dbReference type="SUPFAM" id="SSF54001">
    <property type="entry name" value="Cysteine proteinases"/>
    <property type="match status" value="1"/>
</dbReference>
<name>A0A6V8L5F9_9ACTN</name>
<feature type="domain" description="NlpC/P60" evidence="5">
    <location>
        <begin position="1"/>
        <end position="120"/>
    </location>
</feature>
<dbReference type="AlphaFoldDB" id="A0A6V8L5F9"/>
<evidence type="ECO:0000256" key="1">
    <source>
        <dbReference type="ARBA" id="ARBA00007074"/>
    </source>
</evidence>
<keyword evidence="3" id="KW-0378">Hydrolase</keyword>
<keyword evidence="2" id="KW-0645">Protease</keyword>
<keyword evidence="7" id="KW-1185">Reference proteome</keyword>
<evidence type="ECO:0000256" key="4">
    <source>
        <dbReference type="ARBA" id="ARBA00022807"/>
    </source>
</evidence>
<dbReference type="RefSeq" id="WP_173079349.1">
    <property type="nucleotide sequence ID" value="NZ_BAABJB010000013.1"/>
</dbReference>
<accession>A0A6V8L5F9</accession>
<dbReference type="PANTHER" id="PTHR47359">
    <property type="entry name" value="PEPTIDOGLYCAN DL-ENDOPEPTIDASE CWLO"/>
    <property type="match status" value="1"/>
</dbReference>
<dbReference type="InterPro" id="IPR000064">
    <property type="entry name" value="NLP_P60_dom"/>
</dbReference>
<dbReference type="Pfam" id="PF00877">
    <property type="entry name" value="NLPC_P60"/>
    <property type="match status" value="1"/>
</dbReference>